<dbReference type="GO" id="GO:0004190">
    <property type="term" value="F:aspartic-type endopeptidase activity"/>
    <property type="evidence" value="ECO:0007669"/>
    <property type="project" value="UniProtKB-EC"/>
</dbReference>
<keyword evidence="5 9" id="KW-0812">Transmembrane</keyword>
<evidence type="ECO:0000256" key="5">
    <source>
        <dbReference type="ARBA" id="ARBA00022692"/>
    </source>
</evidence>
<dbReference type="OrthoDB" id="9789291at2"/>
<evidence type="ECO:0000256" key="6">
    <source>
        <dbReference type="ARBA" id="ARBA00022989"/>
    </source>
</evidence>
<keyword evidence="14" id="KW-1185">Reference proteome</keyword>
<comment type="similarity">
    <text evidence="2 8">Belongs to the peptidase A24 family.</text>
</comment>
<dbReference type="Pfam" id="PF01478">
    <property type="entry name" value="Peptidase_A24"/>
    <property type="match status" value="1"/>
</dbReference>
<comment type="subcellular location">
    <subcellularLocation>
        <location evidence="1">Cell inner membrane</location>
        <topology evidence="1">Multi-pass membrane protein</topology>
    </subcellularLocation>
    <subcellularLocation>
        <location evidence="9">Cell membrane</location>
        <topology evidence="9">Multi-pass membrane protein</topology>
    </subcellularLocation>
</comment>
<dbReference type="InterPro" id="IPR010627">
    <property type="entry name" value="Prepilin_pept_A24_N"/>
</dbReference>
<evidence type="ECO:0000256" key="1">
    <source>
        <dbReference type="ARBA" id="ARBA00004429"/>
    </source>
</evidence>
<evidence type="ECO:0000259" key="12">
    <source>
        <dbReference type="Pfam" id="PF06750"/>
    </source>
</evidence>
<comment type="caution">
    <text evidence="13">The sequence shown here is derived from an EMBL/GenBank/DDBJ whole genome shotgun (WGS) entry which is preliminary data.</text>
</comment>
<dbReference type="Proteomes" id="UP000216024">
    <property type="component" value="Unassembled WGS sequence"/>
</dbReference>
<dbReference type="PANTHER" id="PTHR30487:SF0">
    <property type="entry name" value="PREPILIN LEADER PEPTIDASE_N-METHYLTRANSFERASE-RELATED"/>
    <property type="match status" value="1"/>
</dbReference>
<feature type="domain" description="Prepilin type IV endopeptidase peptidase" evidence="11">
    <location>
        <begin position="101"/>
        <end position="218"/>
    </location>
</feature>
<dbReference type="PRINTS" id="PR00864">
    <property type="entry name" value="PREPILNPTASE"/>
</dbReference>
<dbReference type="PANTHER" id="PTHR30487">
    <property type="entry name" value="TYPE 4 PREPILIN-LIKE PROTEINS LEADER PEPTIDE-PROCESSING ENZYME"/>
    <property type="match status" value="1"/>
</dbReference>
<reference evidence="13 14" key="1">
    <citation type="submission" date="2017-06" db="EMBL/GenBank/DDBJ databases">
        <title>Draft genome sequence of anaerobic fermentative bacterium Anaeromicrobium sediminis DY2726D isolated from West Pacific Ocean sediments.</title>
        <authorList>
            <person name="Zeng X."/>
        </authorList>
    </citation>
    <scope>NUCLEOTIDE SEQUENCE [LARGE SCALE GENOMIC DNA]</scope>
    <source>
        <strain evidence="13 14">DY2726D</strain>
    </source>
</reference>
<evidence type="ECO:0000256" key="2">
    <source>
        <dbReference type="ARBA" id="ARBA00005801"/>
    </source>
</evidence>
<evidence type="ECO:0000313" key="14">
    <source>
        <dbReference type="Proteomes" id="UP000216024"/>
    </source>
</evidence>
<keyword evidence="9" id="KW-0808">Transferase</keyword>
<dbReference type="InterPro" id="IPR050882">
    <property type="entry name" value="Prepilin_peptidase/N-MTase"/>
</dbReference>
<feature type="transmembrane region" description="Helical" evidence="10">
    <location>
        <begin position="151"/>
        <end position="176"/>
    </location>
</feature>
<dbReference type="InterPro" id="IPR014032">
    <property type="entry name" value="Peptidase_A24A_bac"/>
</dbReference>
<dbReference type="AlphaFoldDB" id="A0A267MKR6"/>
<feature type="transmembrane region" description="Helical" evidence="10">
    <location>
        <begin position="123"/>
        <end position="139"/>
    </location>
</feature>
<evidence type="ECO:0000259" key="11">
    <source>
        <dbReference type="Pfam" id="PF01478"/>
    </source>
</evidence>
<dbReference type="GO" id="GO:0006465">
    <property type="term" value="P:signal peptide processing"/>
    <property type="evidence" value="ECO:0007669"/>
    <property type="project" value="TreeGrafter"/>
</dbReference>
<name>A0A267MKR6_9FIRM</name>
<evidence type="ECO:0000256" key="9">
    <source>
        <dbReference type="RuleBase" id="RU003794"/>
    </source>
</evidence>
<keyword evidence="9" id="KW-0378">Hydrolase</keyword>
<feature type="domain" description="Prepilin peptidase A24 N-terminal" evidence="12">
    <location>
        <begin position="7"/>
        <end position="89"/>
    </location>
</feature>
<evidence type="ECO:0000256" key="4">
    <source>
        <dbReference type="ARBA" id="ARBA00022519"/>
    </source>
</evidence>
<keyword evidence="6 10" id="KW-1133">Transmembrane helix</keyword>
<organism evidence="13 14">
    <name type="scientific">Anaeromicrobium sediminis</name>
    <dbReference type="NCBI Taxonomy" id="1478221"/>
    <lineage>
        <taxon>Bacteria</taxon>
        <taxon>Bacillati</taxon>
        <taxon>Bacillota</taxon>
        <taxon>Clostridia</taxon>
        <taxon>Peptostreptococcales</taxon>
        <taxon>Thermotaleaceae</taxon>
        <taxon>Anaeromicrobium</taxon>
    </lineage>
</organism>
<dbReference type="Gene3D" id="1.20.120.1220">
    <property type="match status" value="1"/>
</dbReference>
<keyword evidence="9" id="KW-0645">Protease</keyword>
<keyword evidence="9" id="KW-0489">Methyltransferase</keyword>
<feature type="transmembrane region" description="Helical" evidence="10">
    <location>
        <begin position="197"/>
        <end position="222"/>
    </location>
</feature>
<evidence type="ECO:0000256" key="3">
    <source>
        <dbReference type="ARBA" id="ARBA00022475"/>
    </source>
</evidence>
<evidence type="ECO:0000256" key="8">
    <source>
        <dbReference type="RuleBase" id="RU003793"/>
    </source>
</evidence>
<evidence type="ECO:0000256" key="10">
    <source>
        <dbReference type="SAM" id="Phobius"/>
    </source>
</evidence>
<evidence type="ECO:0000256" key="7">
    <source>
        <dbReference type="ARBA" id="ARBA00023136"/>
    </source>
</evidence>
<keyword evidence="7 10" id="KW-0472">Membrane</keyword>
<dbReference type="EC" id="3.4.23.43" evidence="9"/>
<keyword evidence="4" id="KW-0997">Cell inner membrane</keyword>
<feature type="transmembrane region" description="Helical" evidence="10">
    <location>
        <begin position="234"/>
        <end position="253"/>
    </location>
</feature>
<dbReference type="EC" id="2.1.1.-" evidence="9"/>
<gene>
    <name evidence="13" type="ORF">CCE28_09850</name>
</gene>
<keyword evidence="9" id="KW-0511">Multifunctional enzyme</keyword>
<dbReference type="InterPro" id="IPR000045">
    <property type="entry name" value="Prepilin_IV_endopep_pep"/>
</dbReference>
<dbReference type="EMBL" id="NIBG01000007">
    <property type="protein sequence ID" value="PAB59508.1"/>
    <property type="molecule type" value="Genomic_DNA"/>
</dbReference>
<dbReference type="GO" id="GO:0005886">
    <property type="term" value="C:plasma membrane"/>
    <property type="evidence" value="ECO:0007669"/>
    <property type="project" value="UniProtKB-SubCell"/>
</dbReference>
<accession>A0A267MKR6</accession>
<evidence type="ECO:0000313" key="13">
    <source>
        <dbReference type="EMBL" id="PAB59508.1"/>
    </source>
</evidence>
<proteinExistence type="inferred from homology"/>
<feature type="transmembrane region" description="Helical" evidence="10">
    <location>
        <begin position="6"/>
        <end position="23"/>
    </location>
</feature>
<comment type="catalytic activity">
    <reaction evidence="9">
        <text>Typically cleaves a -Gly-|-Phe- bond to release an N-terminal, basic peptide of 5-8 residues from type IV prepilin, and then N-methylates the new N-terminal amino group, the methyl donor being S-adenosyl-L-methionine.</text>
        <dbReference type="EC" id="3.4.23.43"/>
    </reaction>
</comment>
<feature type="transmembrane region" description="Helical" evidence="10">
    <location>
        <begin position="96"/>
        <end position="114"/>
    </location>
</feature>
<dbReference type="GO" id="GO:0032259">
    <property type="term" value="P:methylation"/>
    <property type="evidence" value="ECO:0007669"/>
    <property type="project" value="UniProtKB-KW"/>
</dbReference>
<comment type="function">
    <text evidence="9">Plays an essential role in type IV pili and type II pseudopili formation by proteolytically removing the leader sequence from substrate proteins and subsequently monomethylating the alpha-amino group of the newly exposed N-terminal phenylalanine.</text>
</comment>
<protein>
    <recommendedName>
        <fullName evidence="9">Prepilin leader peptidase/N-methyltransferase</fullName>
        <ecNumber evidence="9">2.1.1.-</ecNumber>
        <ecNumber evidence="9">3.4.23.43</ecNumber>
    </recommendedName>
</protein>
<dbReference type="GO" id="GO:0008168">
    <property type="term" value="F:methyltransferase activity"/>
    <property type="evidence" value="ECO:0007669"/>
    <property type="project" value="UniProtKB-KW"/>
</dbReference>
<dbReference type="Pfam" id="PF06750">
    <property type="entry name" value="A24_N_bact"/>
    <property type="match status" value="1"/>
</dbReference>
<dbReference type="RefSeq" id="WP_095133447.1">
    <property type="nucleotide sequence ID" value="NZ_NIBG01000007.1"/>
</dbReference>
<keyword evidence="3" id="KW-1003">Cell membrane</keyword>
<feature type="transmembrane region" description="Helical" evidence="10">
    <location>
        <begin position="72"/>
        <end position="90"/>
    </location>
</feature>
<sequence length="263" mass="29827">MDIQVFILGLLIGSFLNVCIYRIPREESIVVPGSHCPVCMNKLRAIDLIPVLSYLFLGRKCRFCKTKIGPRYMMVELLTGLVFLLLFNKYGDSIDFIVYTILMSILIVICFIDYDHMIIPDQLVFMATMVGILVILYNRKFPMYIYGNDPWYSPFIGVIIGSGSLLIISLIGMTIYKGQEVMGMGDVKIFIPIGLFLGFKMTAVTLFLSILLGAIISILLIVSGYKSVKSYIPFGPFIVLGTFISLIWGWDLFDLWYEFVFGM</sequence>